<evidence type="ECO:0000313" key="3">
    <source>
        <dbReference type="Proteomes" id="UP001242045"/>
    </source>
</evidence>
<evidence type="ECO:0000313" key="2">
    <source>
        <dbReference type="EMBL" id="MDP9897395.1"/>
    </source>
</evidence>
<dbReference type="RefSeq" id="WP_307698964.1">
    <property type="nucleotide sequence ID" value="NZ_JAUSSA010000028.1"/>
</dbReference>
<reference evidence="2" key="1">
    <citation type="submission" date="2023-07" db="EMBL/GenBank/DDBJ databases">
        <title>Sorghum-associated microbial communities from plants grown in Nebraska, USA.</title>
        <authorList>
            <person name="Schachtman D."/>
        </authorList>
    </citation>
    <scope>NUCLEOTIDE SEQUENCE</scope>
    <source>
        <strain evidence="2">DS3754</strain>
    </source>
</reference>
<feature type="transmembrane region" description="Helical" evidence="1">
    <location>
        <begin position="20"/>
        <end position="40"/>
    </location>
</feature>
<keyword evidence="1" id="KW-0472">Membrane</keyword>
<evidence type="ECO:0000256" key="1">
    <source>
        <dbReference type="SAM" id="Phobius"/>
    </source>
</evidence>
<keyword evidence="1" id="KW-1133">Transmembrane helix</keyword>
<keyword evidence="1" id="KW-0812">Transmembrane</keyword>
<protein>
    <submittedName>
        <fullName evidence="2">Uncharacterized protein</fullName>
    </submittedName>
</protein>
<accession>A0AAW8DDF8</accession>
<dbReference type="AlphaFoldDB" id="A0AAW8DDF8"/>
<dbReference type="EMBL" id="JAUSRD010000027">
    <property type="protein sequence ID" value="MDP9897395.1"/>
    <property type="molecule type" value="Genomic_DNA"/>
</dbReference>
<gene>
    <name evidence="2" type="ORF">J2W31_006539</name>
</gene>
<sequence>MATFSLFKLGLLSDEPLPLWGSLVFALIVAFCVKVAVTAFSDAPTTYSEALYGCLANYTPVDKEGYLRLQVVTREKGHLDTAEVLSWAQTEQRAMDSANRDVAAAESTAKADFLGKGV</sequence>
<organism evidence="2 3">
    <name type="scientific">Variovorax boronicumulans</name>
    <dbReference type="NCBI Taxonomy" id="436515"/>
    <lineage>
        <taxon>Bacteria</taxon>
        <taxon>Pseudomonadati</taxon>
        <taxon>Pseudomonadota</taxon>
        <taxon>Betaproteobacteria</taxon>
        <taxon>Burkholderiales</taxon>
        <taxon>Comamonadaceae</taxon>
        <taxon>Variovorax</taxon>
    </lineage>
</organism>
<comment type="caution">
    <text evidence="2">The sequence shown here is derived from an EMBL/GenBank/DDBJ whole genome shotgun (WGS) entry which is preliminary data.</text>
</comment>
<dbReference type="Proteomes" id="UP001242045">
    <property type="component" value="Unassembled WGS sequence"/>
</dbReference>
<name>A0AAW8DDF8_9BURK</name>
<proteinExistence type="predicted"/>